<accession>A0A4Y2VII4</accession>
<gene>
    <name evidence="1" type="ORF">AVEN_115727_1</name>
</gene>
<evidence type="ECO:0000313" key="1">
    <source>
        <dbReference type="EMBL" id="GBO24352.1"/>
    </source>
</evidence>
<keyword evidence="2" id="KW-1185">Reference proteome</keyword>
<dbReference type="Proteomes" id="UP000499080">
    <property type="component" value="Unassembled WGS sequence"/>
</dbReference>
<protein>
    <submittedName>
        <fullName evidence="1">Uncharacterized protein</fullName>
    </submittedName>
</protein>
<dbReference type="EMBL" id="BGPR01047334">
    <property type="protein sequence ID" value="GBO24352.1"/>
    <property type="molecule type" value="Genomic_DNA"/>
</dbReference>
<organism evidence="1 2">
    <name type="scientific">Araneus ventricosus</name>
    <name type="common">Orbweaver spider</name>
    <name type="synonym">Epeira ventricosa</name>
    <dbReference type="NCBI Taxonomy" id="182803"/>
    <lineage>
        <taxon>Eukaryota</taxon>
        <taxon>Metazoa</taxon>
        <taxon>Ecdysozoa</taxon>
        <taxon>Arthropoda</taxon>
        <taxon>Chelicerata</taxon>
        <taxon>Arachnida</taxon>
        <taxon>Araneae</taxon>
        <taxon>Araneomorphae</taxon>
        <taxon>Entelegynae</taxon>
        <taxon>Araneoidea</taxon>
        <taxon>Araneidae</taxon>
        <taxon>Araneus</taxon>
    </lineage>
</organism>
<dbReference type="AlphaFoldDB" id="A0A4Y2VII4"/>
<comment type="caution">
    <text evidence="1">The sequence shown here is derived from an EMBL/GenBank/DDBJ whole genome shotgun (WGS) entry which is preliminary data.</text>
</comment>
<sequence>METSTLGGQTPQQKNGAELLKLDDQGRVQASSLPDLATKQNISSPGAELEFKSLYRGHQACVLSLPRFHFEASITSENISPLVLTVPPEWDTSFRLLPHHARAPFQRAEGSDTMKTFTCQSPARCAAAWWNGMNICTTDTC</sequence>
<name>A0A4Y2VII4_ARAVE</name>
<evidence type="ECO:0000313" key="2">
    <source>
        <dbReference type="Proteomes" id="UP000499080"/>
    </source>
</evidence>
<reference evidence="1 2" key="1">
    <citation type="journal article" date="2019" name="Sci. Rep.">
        <title>Orb-weaving spider Araneus ventricosus genome elucidates the spidroin gene catalogue.</title>
        <authorList>
            <person name="Kono N."/>
            <person name="Nakamura H."/>
            <person name="Ohtoshi R."/>
            <person name="Moran D.A.P."/>
            <person name="Shinohara A."/>
            <person name="Yoshida Y."/>
            <person name="Fujiwara M."/>
            <person name="Mori M."/>
            <person name="Tomita M."/>
            <person name="Arakawa K."/>
        </authorList>
    </citation>
    <scope>NUCLEOTIDE SEQUENCE [LARGE SCALE GENOMIC DNA]</scope>
</reference>
<proteinExistence type="predicted"/>